<feature type="region of interest" description="Disordered" evidence="1">
    <location>
        <begin position="195"/>
        <end position="318"/>
    </location>
</feature>
<evidence type="ECO:0000313" key="3">
    <source>
        <dbReference type="Proteomes" id="UP000268727"/>
    </source>
</evidence>
<feature type="compositionally biased region" description="Basic residues" evidence="1">
    <location>
        <begin position="306"/>
        <end position="318"/>
    </location>
</feature>
<dbReference type="Proteomes" id="UP000268727">
    <property type="component" value="Unassembled WGS sequence"/>
</dbReference>
<accession>A0A3N1GXJ2</accession>
<feature type="region of interest" description="Disordered" evidence="1">
    <location>
        <begin position="149"/>
        <end position="182"/>
    </location>
</feature>
<proteinExistence type="predicted"/>
<feature type="compositionally biased region" description="Basic and acidic residues" evidence="1">
    <location>
        <begin position="149"/>
        <end position="165"/>
    </location>
</feature>
<sequence length="336" mass="35396">MPRQHGRCVLNVSVLPGPGPLEAALPPCDRSLRHYASYPACADVHRRCGGLSGDHGDRPASVTGPCGRRFGGDELRSAVRSVPGGDRLAPGRRRADGPRGGQRWCPAVSGGSSSIGHACWRRSVAGVPAWWPPAVGEAGRNVERAPLRARRCDDPGHGRAAVGDRRVRRRPLPRLHHGRGCGDAGRIAARVRELVGQGTGPDAACRTVTPEDSSGKHANSTTRSRHHSDGTTRRLGGSAAAAAPSGDVRRPRGPCPRAPRRTGEDAPVRTARAHTGRHDRSPATCADPVTSGRRQVRGCGGGPAPRRNRRTRGRSRGRGRCRAACGWCAGKPSAAA</sequence>
<feature type="region of interest" description="Disordered" evidence="1">
    <location>
        <begin position="80"/>
        <end position="110"/>
    </location>
</feature>
<gene>
    <name evidence="2" type="ORF">EDD40_0264</name>
</gene>
<comment type="caution">
    <text evidence="2">The sequence shown here is derived from an EMBL/GenBank/DDBJ whole genome shotgun (WGS) entry which is preliminary data.</text>
</comment>
<feature type="compositionally biased region" description="Polar residues" evidence="1">
    <location>
        <begin position="210"/>
        <end position="222"/>
    </location>
</feature>
<keyword evidence="3" id="KW-1185">Reference proteome</keyword>
<dbReference type="EMBL" id="RJKM01000001">
    <property type="protein sequence ID" value="ROP35051.1"/>
    <property type="molecule type" value="Genomic_DNA"/>
</dbReference>
<feature type="compositionally biased region" description="Basic residues" evidence="1">
    <location>
        <begin position="166"/>
        <end position="179"/>
    </location>
</feature>
<organism evidence="2 3">
    <name type="scientific">Saccharothrix texasensis</name>
    <dbReference type="NCBI Taxonomy" id="103734"/>
    <lineage>
        <taxon>Bacteria</taxon>
        <taxon>Bacillati</taxon>
        <taxon>Actinomycetota</taxon>
        <taxon>Actinomycetes</taxon>
        <taxon>Pseudonocardiales</taxon>
        <taxon>Pseudonocardiaceae</taxon>
        <taxon>Saccharothrix</taxon>
    </lineage>
</organism>
<evidence type="ECO:0000256" key="1">
    <source>
        <dbReference type="SAM" id="MobiDB-lite"/>
    </source>
</evidence>
<protein>
    <submittedName>
        <fullName evidence="2">Uncharacterized protein</fullName>
    </submittedName>
</protein>
<name>A0A3N1GXJ2_9PSEU</name>
<reference evidence="2 3" key="1">
    <citation type="submission" date="2018-11" db="EMBL/GenBank/DDBJ databases">
        <title>Sequencing the genomes of 1000 actinobacteria strains.</title>
        <authorList>
            <person name="Klenk H.-P."/>
        </authorList>
    </citation>
    <scope>NUCLEOTIDE SEQUENCE [LARGE SCALE GENOMIC DNA]</scope>
    <source>
        <strain evidence="2 3">DSM 44231</strain>
    </source>
</reference>
<evidence type="ECO:0000313" key="2">
    <source>
        <dbReference type="EMBL" id="ROP35051.1"/>
    </source>
</evidence>
<dbReference type="AlphaFoldDB" id="A0A3N1GXJ2"/>